<evidence type="ECO:0000259" key="8">
    <source>
        <dbReference type="PROSITE" id="PS50929"/>
    </source>
</evidence>
<evidence type="ECO:0000256" key="3">
    <source>
        <dbReference type="ARBA" id="ARBA00022989"/>
    </source>
</evidence>
<evidence type="ECO:0000256" key="5">
    <source>
        <dbReference type="SAM" id="MobiDB-lite"/>
    </source>
</evidence>
<dbReference type="InterPro" id="IPR011527">
    <property type="entry name" value="ABC1_TM_dom"/>
</dbReference>
<name>A0ABU2LHZ1_9ACTN</name>
<dbReference type="Proteomes" id="UP001183420">
    <property type="component" value="Unassembled WGS sequence"/>
</dbReference>
<feature type="transmembrane region" description="Helical" evidence="6">
    <location>
        <begin position="40"/>
        <end position="65"/>
    </location>
</feature>
<evidence type="ECO:0000259" key="7">
    <source>
        <dbReference type="PROSITE" id="PS50893"/>
    </source>
</evidence>
<dbReference type="Pfam" id="PF00664">
    <property type="entry name" value="ABC_membrane"/>
    <property type="match status" value="1"/>
</dbReference>
<dbReference type="InterPro" id="IPR036640">
    <property type="entry name" value="ABC1_TM_sf"/>
</dbReference>
<dbReference type="CDD" id="cd07346">
    <property type="entry name" value="ABC_6TM_exporters"/>
    <property type="match status" value="1"/>
</dbReference>
<dbReference type="PANTHER" id="PTHR43394">
    <property type="entry name" value="ATP-DEPENDENT PERMEASE MDL1, MITOCHONDRIAL"/>
    <property type="match status" value="1"/>
</dbReference>
<feature type="transmembrane region" description="Helical" evidence="6">
    <location>
        <begin position="151"/>
        <end position="173"/>
    </location>
</feature>
<dbReference type="RefSeq" id="WP_311595078.1">
    <property type="nucleotide sequence ID" value="NZ_JAVREM010000002.1"/>
</dbReference>
<feature type="domain" description="ABC transmembrane type-1" evidence="8">
    <location>
        <begin position="41"/>
        <end position="322"/>
    </location>
</feature>
<keyword evidence="9" id="KW-0067">ATP-binding</keyword>
<evidence type="ECO:0000256" key="1">
    <source>
        <dbReference type="ARBA" id="ARBA00004651"/>
    </source>
</evidence>
<gene>
    <name evidence="9" type="ORF">RNC47_02530</name>
</gene>
<dbReference type="EMBL" id="JAVREM010000002">
    <property type="protein sequence ID" value="MDT0317212.1"/>
    <property type="molecule type" value="Genomic_DNA"/>
</dbReference>
<keyword evidence="2 6" id="KW-0812">Transmembrane</keyword>
<proteinExistence type="predicted"/>
<accession>A0ABU2LHZ1</accession>
<dbReference type="SUPFAM" id="SSF52540">
    <property type="entry name" value="P-loop containing nucleoside triphosphate hydrolases"/>
    <property type="match status" value="1"/>
</dbReference>
<dbReference type="PROSITE" id="PS50893">
    <property type="entry name" value="ABC_TRANSPORTER_2"/>
    <property type="match status" value="1"/>
</dbReference>
<dbReference type="SUPFAM" id="SSF90123">
    <property type="entry name" value="ABC transporter transmembrane region"/>
    <property type="match status" value="1"/>
</dbReference>
<feature type="domain" description="ABC transporter" evidence="7">
    <location>
        <begin position="331"/>
        <end position="581"/>
    </location>
</feature>
<comment type="subcellular location">
    <subcellularLocation>
        <location evidence="1">Cell membrane</location>
        <topology evidence="1">Multi-pass membrane protein</topology>
    </subcellularLocation>
</comment>
<feature type="transmembrane region" description="Helical" evidence="6">
    <location>
        <begin position="289"/>
        <end position="314"/>
    </location>
</feature>
<evidence type="ECO:0000256" key="2">
    <source>
        <dbReference type="ARBA" id="ARBA00022692"/>
    </source>
</evidence>
<dbReference type="InterPro" id="IPR003439">
    <property type="entry name" value="ABC_transporter-like_ATP-bd"/>
</dbReference>
<feature type="transmembrane region" description="Helical" evidence="6">
    <location>
        <begin position="256"/>
        <end position="283"/>
    </location>
</feature>
<keyword evidence="3 6" id="KW-1133">Transmembrane helix</keyword>
<dbReference type="Gene3D" id="3.40.50.300">
    <property type="entry name" value="P-loop containing nucleotide triphosphate hydrolases"/>
    <property type="match status" value="1"/>
</dbReference>
<feature type="region of interest" description="Disordered" evidence="5">
    <location>
        <begin position="338"/>
        <end position="360"/>
    </location>
</feature>
<feature type="region of interest" description="Disordered" evidence="5">
    <location>
        <begin position="581"/>
        <end position="609"/>
    </location>
</feature>
<feature type="compositionally biased region" description="Basic and acidic residues" evidence="5">
    <location>
        <begin position="581"/>
        <end position="597"/>
    </location>
</feature>
<evidence type="ECO:0000313" key="10">
    <source>
        <dbReference type="Proteomes" id="UP001183420"/>
    </source>
</evidence>
<dbReference type="PANTHER" id="PTHR43394:SF1">
    <property type="entry name" value="ATP-BINDING CASSETTE SUB-FAMILY B MEMBER 10, MITOCHONDRIAL"/>
    <property type="match status" value="1"/>
</dbReference>
<evidence type="ECO:0000256" key="4">
    <source>
        <dbReference type="ARBA" id="ARBA00023136"/>
    </source>
</evidence>
<keyword evidence="4 6" id="KW-0472">Membrane</keyword>
<reference evidence="10" key="1">
    <citation type="submission" date="2023-07" db="EMBL/GenBank/DDBJ databases">
        <title>30 novel species of actinomycetes from the DSMZ collection.</title>
        <authorList>
            <person name="Nouioui I."/>
        </authorList>
    </citation>
    <scope>NUCLEOTIDE SEQUENCE [LARGE SCALE GENOMIC DNA]</scope>
    <source>
        <strain evidence="10">DSM 44918</strain>
    </source>
</reference>
<feature type="transmembrane region" description="Helical" evidence="6">
    <location>
        <begin position="77"/>
        <end position="97"/>
    </location>
</feature>
<keyword evidence="9" id="KW-0547">Nucleotide-binding</keyword>
<feature type="compositionally biased region" description="Low complexity" evidence="5">
    <location>
        <begin position="600"/>
        <end position="609"/>
    </location>
</feature>
<evidence type="ECO:0000313" key="9">
    <source>
        <dbReference type="EMBL" id="MDT0317212.1"/>
    </source>
</evidence>
<keyword evidence="10" id="KW-1185">Reference proteome</keyword>
<dbReference type="InterPro" id="IPR039421">
    <property type="entry name" value="Type_1_exporter"/>
</dbReference>
<evidence type="ECO:0000256" key="6">
    <source>
        <dbReference type="SAM" id="Phobius"/>
    </source>
</evidence>
<dbReference type="PROSITE" id="PS50929">
    <property type="entry name" value="ABC_TM1F"/>
    <property type="match status" value="1"/>
</dbReference>
<sequence>MRPERETTLDTDVTRLTGVPDLRSAGRYLWWLARRQRGRVAAGMLFGSSWMAGLTLAPLVLARAIDEGLVPGRPGVLAGWCAALFALNGLSAWCGMMRHRTMTRVRMDAAFRTARLVNDQATRLGATLPRRVTAGEVVTIGMRDVGVAGQALTMASSGASGVLAFGAVAVLLLTVSPPLAAVVLLGVPVLALLVGPLLGPLRGSEAAYRERESGLTARVLDIVGGLRVLGGLGGKDVHAERFRRDSARLRAEGYRVAAVTSWIQALAGGLPVLFLAVVTWLAARMAAQGSITVGELVAVYGYVAVLSIPVNYLIEGAYDVSRGLVAARRIIRFLDLEPEGTTTGPGQAPPPADSPLHDPDSGVRVAPGRLTALVSARTAETGAVLTRLAGFAPSAVTWGSVRLDGIARARVLDRILLAENEADLFAGPLRAVLSGRRRPDDAAIADAVRAAAAEDVVRGLPAGLDTPLLAQARNLSGGQRLGAPPSVSWGRIRLARALLAGPEVLLAAEPTSAVDAHTEAAMAAGLRAARAGRTTVVGTASPLLLDRADTVYLLVDGRVAAVGTHRELLAGEPEYRRLVARGEDPAAGADADRRGDLDGDGAPAREVLR</sequence>
<feature type="transmembrane region" description="Helical" evidence="6">
    <location>
        <begin position="179"/>
        <end position="201"/>
    </location>
</feature>
<comment type="caution">
    <text evidence="9">The sequence shown here is derived from an EMBL/GenBank/DDBJ whole genome shotgun (WGS) entry which is preliminary data.</text>
</comment>
<dbReference type="Gene3D" id="1.20.1560.10">
    <property type="entry name" value="ABC transporter type 1, transmembrane domain"/>
    <property type="match status" value="1"/>
</dbReference>
<organism evidence="9 10">
    <name type="scientific">Streptomyces millisiae</name>
    <dbReference type="NCBI Taxonomy" id="3075542"/>
    <lineage>
        <taxon>Bacteria</taxon>
        <taxon>Bacillati</taxon>
        <taxon>Actinomycetota</taxon>
        <taxon>Actinomycetes</taxon>
        <taxon>Kitasatosporales</taxon>
        <taxon>Streptomycetaceae</taxon>
        <taxon>Streptomyces</taxon>
    </lineage>
</organism>
<dbReference type="InterPro" id="IPR027417">
    <property type="entry name" value="P-loop_NTPase"/>
</dbReference>
<protein>
    <submittedName>
        <fullName evidence="9">ABC transporter ATP-binding protein</fullName>
    </submittedName>
</protein>
<dbReference type="GO" id="GO:0005524">
    <property type="term" value="F:ATP binding"/>
    <property type="evidence" value="ECO:0007669"/>
    <property type="project" value="UniProtKB-KW"/>
</dbReference>